<feature type="transmembrane region" description="Helical" evidence="2">
    <location>
        <begin position="39"/>
        <end position="60"/>
    </location>
</feature>
<accession>U2KT19</accession>
<evidence type="ECO:0000313" key="4">
    <source>
        <dbReference type="Proteomes" id="UP000016662"/>
    </source>
</evidence>
<reference evidence="3 4" key="1">
    <citation type="submission" date="2013-07" db="EMBL/GenBank/DDBJ databases">
        <authorList>
            <person name="Weinstock G."/>
            <person name="Sodergren E."/>
            <person name="Wylie T."/>
            <person name="Fulton L."/>
            <person name="Fulton R."/>
            <person name="Fronick C."/>
            <person name="O'Laughlin M."/>
            <person name="Godfrey J."/>
            <person name="Miner T."/>
            <person name="Herter B."/>
            <person name="Appelbaum E."/>
            <person name="Cordes M."/>
            <person name="Lek S."/>
            <person name="Wollam A."/>
            <person name="Pepin K.H."/>
            <person name="Palsikar V.B."/>
            <person name="Mitreva M."/>
            <person name="Wilson R.K."/>
        </authorList>
    </citation>
    <scope>NUCLEOTIDE SEQUENCE [LARGE SCALE GENOMIC DNA]</scope>
    <source>
        <strain evidence="3 4">ATCC 27760</strain>
    </source>
</reference>
<dbReference type="AlphaFoldDB" id="U2KT19"/>
<evidence type="ECO:0000256" key="2">
    <source>
        <dbReference type="SAM" id="Phobius"/>
    </source>
</evidence>
<keyword evidence="2" id="KW-0812">Transmembrane</keyword>
<dbReference type="EMBL" id="AWVF01000210">
    <property type="protein sequence ID" value="ERJ95225.1"/>
    <property type="molecule type" value="Genomic_DNA"/>
</dbReference>
<gene>
    <name evidence="3" type="ORF">RUMCAL_01665</name>
</gene>
<dbReference type="Proteomes" id="UP000016662">
    <property type="component" value="Unassembled WGS sequence"/>
</dbReference>
<organism evidence="3 4">
    <name type="scientific">Ruminococcus callidus ATCC 27760</name>
    <dbReference type="NCBI Taxonomy" id="411473"/>
    <lineage>
        <taxon>Bacteria</taxon>
        <taxon>Bacillati</taxon>
        <taxon>Bacillota</taxon>
        <taxon>Clostridia</taxon>
        <taxon>Eubacteriales</taxon>
        <taxon>Oscillospiraceae</taxon>
        <taxon>Ruminococcus</taxon>
    </lineage>
</organism>
<proteinExistence type="predicted"/>
<feature type="region of interest" description="Disordered" evidence="1">
    <location>
        <begin position="157"/>
        <end position="195"/>
    </location>
</feature>
<evidence type="ECO:0008006" key="5">
    <source>
        <dbReference type="Google" id="ProtNLM"/>
    </source>
</evidence>
<dbReference type="HOGENOM" id="CLU_1395419_0_0_9"/>
<evidence type="ECO:0000256" key="1">
    <source>
        <dbReference type="SAM" id="MobiDB-lite"/>
    </source>
</evidence>
<comment type="caution">
    <text evidence="3">The sequence shown here is derived from an EMBL/GenBank/DDBJ whole genome shotgun (WGS) entry which is preliminary data.</text>
</comment>
<keyword evidence="2" id="KW-0472">Membrane</keyword>
<name>U2KT19_9FIRM</name>
<protein>
    <recommendedName>
        <fullName evidence="5">DUF304 domain-containing protein</fullName>
    </recommendedName>
</protein>
<feature type="transmembrane region" description="Helical" evidence="2">
    <location>
        <begin position="12"/>
        <end position="33"/>
    </location>
</feature>
<dbReference type="STRING" id="411473.RUMCAL_01665"/>
<sequence length="195" mass="21353">MKQYTADKHAQYTLQIATPIVTAVLIGLVWYFLAVLPHWLLWTLTAVLAAAAILLSTLLLPMWFCTVTYCVSATHITRKCGIFFIQEQVMRTQALQFSSIFQAPFADATGMNFIPLHAYGGTVILSFLSSSDAAEIQAFLQKTVYSHSQRTLEVPVAGNPADIPQEPQFDAFESAVQPPSGTGSNAEDPPERSSP</sequence>
<dbReference type="eggNOG" id="COG3402">
    <property type="taxonomic scope" value="Bacteria"/>
</dbReference>
<keyword evidence="4" id="KW-1185">Reference proteome</keyword>
<evidence type="ECO:0000313" key="3">
    <source>
        <dbReference type="EMBL" id="ERJ95225.1"/>
    </source>
</evidence>
<keyword evidence="2" id="KW-1133">Transmembrane helix</keyword>
<dbReference type="PATRIC" id="fig|411473.3.peg.1359"/>
<dbReference type="RefSeq" id="WP_021683136.1">
    <property type="nucleotide sequence ID" value="NZ_KI260465.1"/>
</dbReference>